<dbReference type="Proteomes" id="UP001595979">
    <property type="component" value="Unassembled WGS sequence"/>
</dbReference>
<comment type="caution">
    <text evidence="1">The sequence shown here is derived from an EMBL/GenBank/DDBJ whole genome shotgun (WGS) entry which is preliminary data.</text>
</comment>
<dbReference type="EMBL" id="JBHSOH010000002">
    <property type="protein sequence ID" value="MFC5846805.1"/>
    <property type="molecule type" value="Genomic_DNA"/>
</dbReference>
<organism evidence="1 2">
    <name type="scientific">Deinococcus petrolearius</name>
    <dbReference type="NCBI Taxonomy" id="1751295"/>
    <lineage>
        <taxon>Bacteria</taxon>
        <taxon>Thermotogati</taxon>
        <taxon>Deinococcota</taxon>
        <taxon>Deinococci</taxon>
        <taxon>Deinococcales</taxon>
        <taxon>Deinococcaceae</taxon>
        <taxon>Deinococcus</taxon>
    </lineage>
</organism>
<keyword evidence="2" id="KW-1185">Reference proteome</keyword>
<dbReference type="PANTHER" id="PTHR43649">
    <property type="entry name" value="ARABINOSE-BINDING PROTEIN-RELATED"/>
    <property type="match status" value="1"/>
</dbReference>
<proteinExistence type="predicted"/>
<dbReference type="PANTHER" id="PTHR43649:SF12">
    <property type="entry name" value="DIACETYLCHITOBIOSE BINDING PROTEIN DASA"/>
    <property type="match status" value="1"/>
</dbReference>
<sequence>MRTRQTMLENRHTRRGPQTPRLTVAVGLIGVLGVGALGGVTAQGAATPYGLKAGKPYDGTRLKFLICCSTAGQFAQLIKLTGEGSEFQRLTGITAQWENTPYESLQQKELVEATTGNTYDVVAWVDAWGEAMKPYLLPLNSRVAADKINLKDYPAAYIEAASDKSGNIIGMPFRGHPLILFYRKDVLSELKLPVPRTWQDVVKTAATIQQRKPGLMGLSTMYGVSAGQNLFSWVSMLWGSGGDILDKAGRPVFNSARGVQATQTYIDILRKNKVTNPAATTFAEPESSAEFMQGRAAMWVGWWWYWAQFADPKAVAPAVLNKVGFAPAPGWAGGTTQNYALVWPVGIFKNSKNPDAAWEFIKYVSNTDIQKRVAANRSIPAEADNTIVTFSGMNDARVNAANGGIPKVGAQALRTARTLPQVRTWAQIQSVLEVGINQMATGRDVKTTLDRMARDVDAIQKRAGIYK</sequence>
<dbReference type="RefSeq" id="WP_380045230.1">
    <property type="nucleotide sequence ID" value="NZ_JBHSOH010000002.1"/>
</dbReference>
<dbReference type="Gene3D" id="3.40.190.10">
    <property type="entry name" value="Periplasmic binding protein-like II"/>
    <property type="match status" value="2"/>
</dbReference>
<dbReference type="Pfam" id="PF01547">
    <property type="entry name" value="SBP_bac_1"/>
    <property type="match status" value="1"/>
</dbReference>
<reference evidence="2" key="1">
    <citation type="journal article" date="2019" name="Int. J. Syst. Evol. Microbiol.">
        <title>The Global Catalogue of Microorganisms (GCM) 10K type strain sequencing project: providing services to taxonomists for standard genome sequencing and annotation.</title>
        <authorList>
            <consortium name="The Broad Institute Genomics Platform"/>
            <consortium name="The Broad Institute Genome Sequencing Center for Infectious Disease"/>
            <person name="Wu L."/>
            <person name="Ma J."/>
        </authorList>
    </citation>
    <scope>NUCLEOTIDE SEQUENCE [LARGE SCALE GENOMIC DNA]</scope>
    <source>
        <strain evidence="2">CGMCC 1.15053</strain>
    </source>
</reference>
<dbReference type="InterPro" id="IPR050490">
    <property type="entry name" value="Bact_solute-bd_prot1"/>
</dbReference>
<gene>
    <name evidence="1" type="ORF">ACFPQ6_00645</name>
</gene>
<accession>A0ABW1DEU7</accession>
<evidence type="ECO:0000313" key="1">
    <source>
        <dbReference type="EMBL" id="MFC5846805.1"/>
    </source>
</evidence>
<name>A0ABW1DEU7_9DEIO</name>
<dbReference type="SUPFAM" id="SSF53850">
    <property type="entry name" value="Periplasmic binding protein-like II"/>
    <property type="match status" value="1"/>
</dbReference>
<dbReference type="CDD" id="cd13585">
    <property type="entry name" value="PBP2_TMBP_like"/>
    <property type="match status" value="1"/>
</dbReference>
<evidence type="ECO:0000313" key="2">
    <source>
        <dbReference type="Proteomes" id="UP001595979"/>
    </source>
</evidence>
<protein>
    <submittedName>
        <fullName evidence="1">ABC transporter substrate-binding protein</fullName>
    </submittedName>
</protein>
<dbReference type="InterPro" id="IPR006059">
    <property type="entry name" value="SBP"/>
</dbReference>